<evidence type="ECO:0000313" key="3">
    <source>
        <dbReference type="Proteomes" id="UP000638648"/>
    </source>
</evidence>
<evidence type="ECO:0000313" key="2">
    <source>
        <dbReference type="EMBL" id="MBE1607095.1"/>
    </source>
</evidence>
<comment type="caution">
    <text evidence="2">The sequence shown here is derived from an EMBL/GenBank/DDBJ whole genome shotgun (WGS) entry which is preliminary data.</text>
</comment>
<dbReference type="InterPro" id="IPR027051">
    <property type="entry name" value="XdhC_Rossmann_dom"/>
</dbReference>
<feature type="domain" description="XdhC Rossmann" evidence="1">
    <location>
        <begin position="131"/>
        <end position="273"/>
    </location>
</feature>
<gene>
    <name evidence="2" type="ORF">HEB94_003943</name>
</gene>
<dbReference type="PANTHER" id="PTHR30388:SF4">
    <property type="entry name" value="MOLYBDENUM COFACTOR INSERTION CHAPERONE PAOD"/>
    <property type="match status" value="1"/>
</dbReference>
<organism evidence="2 3">
    <name type="scientific">Actinopolymorpha pittospori</name>
    <dbReference type="NCBI Taxonomy" id="648752"/>
    <lineage>
        <taxon>Bacteria</taxon>
        <taxon>Bacillati</taxon>
        <taxon>Actinomycetota</taxon>
        <taxon>Actinomycetes</taxon>
        <taxon>Propionibacteriales</taxon>
        <taxon>Actinopolymorphaceae</taxon>
        <taxon>Actinopolymorpha</taxon>
    </lineage>
</organism>
<proteinExistence type="predicted"/>
<sequence length="299" mass="32067">MPMVEAYGIADEDAFATGLTCGGRLQVFVQPMGGEYFPEFAEVAAAVDRDVPVAIATGIGAGFTSPARRLVWPAGALGSLGCPELDAAVDDDARGLLAQGVSGTREYGPRGERVLTERTVFVHSLAAPPRMLIFGAIDFAAAAARIGRFLGYRVTVCDARARFASHKRFPDADEVVVDWPHRYLARTEVDDRTVICVLTHDAKFDVPLLTLALRTRAGYVGAMGSRRTHVDRLAQLRKAGLTERELGRLHSPIGLDLGARTPEKTAVSIAAELVQHRWGGTGRSLMTTDGPIHRAAAGH</sequence>
<dbReference type="PANTHER" id="PTHR30388">
    <property type="entry name" value="ALDEHYDE OXIDOREDUCTASE MOLYBDENUM COFACTOR ASSEMBLY PROTEIN"/>
    <property type="match status" value="1"/>
</dbReference>
<reference evidence="2" key="1">
    <citation type="submission" date="2020-10" db="EMBL/GenBank/DDBJ databases">
        <title>Sequencing the genomes of 1000 actinobacteria strains.</title>
        <authorList>
            <person name="Klenk H.-P."/>
        </authorList>
    </citation>
    <scope>NUCLEOTIDE SEQUENCE</scope>
    <source>
        <strain evidence="2">DSM 45354</strain>
    </source>
</reference>
<dbReference type="Gene3D" id="3.40.50.720">
    <property type="entry name" value="NAD(P)-binding Rossmann-like Domain"/>
    <property type="match status" value="1"/>
</dbReference>
<dbReference type="InterPro" id="IPR052698">
    <property type="entry name" value="MoCofactor_Util/Proc"/>
</dbReference>
<accession>A0A927RCG6</accession>
<dbReference type="Proteomes" id="UP000638648">
    <property type="component" value="Unassembled WGS sequence"/>
</dbReference>
<name>A0A927RCG6_9ACTN</name>
<dbReference type="EMBL" id="JADBEM010000001">
    <property type="protein sequence ID" value="MBE1607095.1"/>
    <property type="molecule type" value="Genomic_DNA"/>
</dbReference>
<dbReference type="AlphaFoldDB" id="A0A927RCG6"/>
<keyword evidence="3" id="KW-1185">Reference proteome</keyword>
<evidence type="ECO:0000259" key="1">
    <source>
        <dbReference type="Pfam" id="PF13478"/>
    </source>
</evidence>
<protein>
    <submittedName>
        <fullName evidence="2">Xanthine dehydrogenase accessory factor</fullName>
    </submittedName>
</protein>
<dbReference type="Pfam" id="PF13478">
    <property type="entry name" value="XdhC_C"/>
    <property type="match status" value="1"/>
</dbReference>